<dbReference type="EC" id="3.2.1.177" evidence="8"/>
<name>A0A399ETW4_9DEIN</name>
<dbReference type="Pfam" id="PF01055">
    <property type="entry name" value="Glyco_hydro_31_2nd"/>
    <property type="match status" value="1"/>
</dbReference>
<reference evidence="8 9" key="1">
    <citation type="submission" date="2018-08" db="EMBL/GenBank/DDBJ databases">
        <title>Meiothermus terrae DSM 26712 genome sequencing project.</title>
        <authorList>
            <person name="Da Costa M.S."/>
            <person name="Albuquerque L."/>
            <person name="Raposo P."/>
            <person name="Froufe H.J.C."/>
            <person name="Barroso C.S."/>
            <person name="Egas C."/>
        </authorList>
    </citation>
    <scope>NUCLEOTIDE SEQUENCE [LARGE SCALE GENOMIC DNA]</scope>
    <source>
        <strain evidence="8 9">DSM 26712</strain>
    </source>
</reference>
<evidence type="ECO:0000259" key="6">
    <source>
        <dbReference type="Pfam" id="PF13802"/>
    </source>
</evidence>
<dbReference type="SUPFAM" id="SSF74650">
    <property type="entry name" value="Galactose mutarotase-like"/>
    <property type="match status" value="1"/>
</dbReference>
<dbReference type="GO" id="GO:0005975">
    <property type="term" value="P:carbohydrate metabolic process"/>
    <property type="evidence" value="ECO:0007669"/>
    <property type="project" value="InterPro"/>
</dbReference>
<dbReference type="GO" id="GO:0061634">
    <property type="term" value="F:alpha-D-xyloside xylohydrolase"/>
    <property type="evidence" value="ECO:0007669"/>
    <property type="project" value="UniProtKB-EC"/>
</dbReference>
<evidence type="ECO:0000259" key="5">
    <source>
        <dbReference type="Pfam" id="PF01055"/>
    </source>
</evidence>
<comment type="similarity">
    <text evidence="1 4">Belongs to the glycosyl hydrolase 31 family.</text>
</comment>
<gene>
    <name evidence="8" type="ORF">Mterra_01180</name>
</gene>
<organism evidence="8 9">
    <name type="scientific">Calidithermus terrae</name>
    <dbReference type="NCBI Taxonomy" id="1408545"/>
    <lineage>
        <taxon>Bacteria</taxon>
        <taxon>Thermotogati</taxon>
        <taxon>Deinococcota</taxon>
        <taxon>Deinococci</taxon>
        <taxon>Thermales</taxon>
        <taxon>Thermaceae</taxon>
        <taxon>Calidithermus</taxon>
    </lineage>
</organism>
<dbReference type="SUPFAM" id="SSF51445">
    <property type="entry name" value="(Trans)glycosidases"/>
    <property type="match status" value="1"/>
</dbReference>
<keyword evidence="3 4" id="KW-0326">Glycosidase</keyword>
<dbReference type="InterPro" id="IPR011013">
    <property type="entry name" value="Gal_mutarotase_sf_dom"/>
</dbReference>
<dbReference type="GO" id="GO:0030246">
    <property type="term" value="F:carbohydrate binding"/>
    <property type="evidence" value="ECO:0007669"/>
    <property type="project" value="InterPro"/>
</dbReference>
<dbReference type="PANTHER" id="PTHR22762:SF120">
    <property type="entry name" value="HETEROGLYCAN GLUCOSIDASE 1"/>
    <property type="match status" value="1"/>
</dbReference>
<comment type="caution">
    <text evidence="8">The sequence shown here is derived from an EMBL/GenBank/DDBJ whole genome shotgun (WGS) entry which is preliminary data.</text>
</comment>
<dbReference type="AlphaFoldDB" id="A0A399ETW4"/>
<dbReference type="SUPFAM" id="SSF51011">
    <property type="entry name" value="Glycosyl hydrolase domain"/>
    <property type="match status" value="1"/>
</dbReference>
<dbReference type="Gene3D" id="3.20.20.80">
    <property type="entry name" value="Glycosidases"/>
    <property type="match status" value="1"/>
</dbReference>
<evidence type="ECO:0000313" key="8">
    <source>
        <dbReference type="EMBL" id="RIH87428.1"/>
    </source>
</evidence>
<sequence>MHEVRFNAFHYRDDALHLEGTYFKGRVQLLDKAGVKAWRVFVWHRLEDAEKGSWVLEGLNPLPFNVYDDMTCTAEGVPDLKLWLDPFGFRWEGLEALELEAHRFGQLGKSSVWHTSEWTAFHEVNDGLPLGAGMSLLVKEKPERRYYGLGERTGFLDKKGRAWTNWATDDPIHYPDTDPLYQAHPFLIGFEGGQAWGLYLDETWRTVFDLASAEDHQTILRTDGPTFDLYLIPGPGLKEVVHNYTALVGRAGLPPLWALGYHQCRYSYTHQSLALEIAREYRDRDIPLDALWLDIDYMDGFKVFTFSPGRFPDPKRLTSSLQEMGVKTVTIVDPGVKKEAGYPVYEEGHARQFFVRSHRDEELWGEVWPDPAVWPDFTRPEVREWWGGLHRFYLEQGVAGIWNDMNEPAAFSVFGQTPPKDNRTLPNSARHGNHYHAEVHNLYGYGMCQATYEGLRRLEPGKRPFLLTRSGFAGIQKYAFVWTGDNHSYWEHLEGSIPMILNLGLSGVPFTGADIGGFSAHADGELLARWTWLGAFYPFMRNHSGKTSRRQEPWVFGPRWEESIREAVRFRYRMLPYLYTLAQEAVATGLPPMRAMVLEHPQDPEAPVLHDQFMWGSDLLAAPALRPGQRHRLVYLPQGEWQEFWTGETFEGPLHLPVTTPHDRVPLFQRAGSAVPTTRVEPHTTDAYWEVLRWQVCLGPEIRGRVFEDAGEGYGPGQVSELEGTYDGYTLRLAFTDRSGQPRHRVEAVIHGVREPQGGPSVHHYDPQTQTLTVDLTSGAAEVHW</sequence>
<dbReference type="Proteomes" id="UP000265715">
    <property type="component" value="Unassembled WGS sequence"/>
</dbReference>
<keyword evidence="9" id="KW-1185">Reference proteome</keyword>
<dbReference type="CDD" id="cd06604">
    <property type="entry name" value="GH31_glucosidase_II_MalA"/>
    <property type="match status" value="1"/>
</dbReference>
<dbReference type="InterPro" id="IPR030458">
    <property type="entry name" value="Glyco_hydro_31_AS"/>
</dbReference>
<dbReference type="Pfam" id="PF21365">
    <property type="entry name" value="Glyco_hydro_31_3rd"/>
    <property type="match status" value="1"/>
</dbReference>
<feature type="domain" description="Glycosyl hydrolase family 31 C-terminal" evidence="7">
    <location>
        <begin position="589"/>
        <end position="674"/>
    </location>
</feature>
<dbReference type="EMBL" id="QXDL01000035">
    <property type="protein sequence ID" value="RIH87428.1"/>
    <property type="molecule type" value="Genomic_DNA"/>
</dbReference>
<dbReference type="InterPro" id="IPR048395">
    <property type="entry name" value="Glyco_hydro_31_C"/>
</dbReference>
<feature type="domain" description="Glycoside hydrolase family 31 N-terminal" evidence="6">
    <location>
        <begin position="47"/>
        <end position="209"/>
    </location>
</feature>
<dbReference type="Gene3D" id="2.60.40.1180">
    <property type="entry name" value="Golgi alpha-mannosidase II"/>
    <property type="match status" value="1"/>
</dbReference>
<evidence type="ECO:0000256" key="2">
    <source>
        <dbReference type="ARBA" id="ARBA00022801"/>
    </source>
</evidence>
<dbReference type="PANTHER" id="PTHR22762">
    <property type="entry name" value="ALPHA-GLUCOSIDASE"/>
    <property type="match status" value="1"/>
</dbReference>
<dbReference type="Pfam" id="PF13802">
    <property type="entry name" value="Gal_mutarotas_2"/>
    <property type="match status" value="1"/>
</dbReference>
<keyword evidence="2 4" id="KW-0378">Hydrolase</keyword>
<dbReference type="InterPro" id="IPR025887">
    <property type="entry name" value="Glyco_hydro_31_N_dom"/>
</dbReference>
<dbReference type="InterPro" id="IPR000322">
    <property type="entry name" value="Glyco_hydro_31_TIM"/>
</dbReference>
<dbReference type="InterPro" id="IPR013780">
    <property type="entry name" value="Glyco_hydro_b"/>
</dbReference>
<dbReference type="OrthoDB" id="176168at2"/>
<dbReference type="PROSITE" id="PS00129">
    <property type="entry name" value="GLYCOSYL_HYDROL_F31_1"/>
    <property type="match status" value="1"/>
</dbReference>
<feature type="domain" description="Glycoside hydrolase family 31 TIM barrel" evidence="5">
    <location>
        <begin position="253"/>
        <end position="581"/>
    </location>
</feature>
<dbReference type="CDD" id="cd14752">
    <property type="entry name" value="GH31_N"/>
    <property type="match status" value="1"/>
</dbReference>
<accession>A0A399ETW4</accession>
<protein>
    <submittedName>
        <fullName evidence="8">Alpha-xylosidase BoGH31A</fullName>
        <ecNumber evidence="8">3.2.1.177</ecNumber>
    </submittedName>
</protein>
<evidence type="ECO:0000313" key="9">
    <source>
        <dbReference type="Proteomes" id="UP000265715"/>
    </source>
</evidence>
<dbReference type="RefSeq" id="WP_119314350.1">
    <property type="nucleotide sequence ID" value="NZ_QXDL01000035.1"/>
</dbReference>
<evidence type="ECO:0000256" key="3">
    <source>
        <dbReference type="ARBA" id="ARBA00023295"/>
    </source>
</evidence>
<proteinExistence type="inferred from homology"/>
<dbReference type="Gene3D" id="2.60.40.1760">
    <property type="entry name" value="glycosyl hydrolase (family 31)"/>
    <property type="match status" value="1"/>
</dbReference>
<dbReference type="InterPro" id="IPR017853">
    <property type="entry name" value="GH"/>
</dbReference>
<evidence type="ECO:0000256" key="4">
    <source>
        <dbReference type="RuleBase" id="RU361185"/>
    </source>
</evidence>
<evidence type="ECO:0000256" key="1">
    <source>
        <dbReference type="ARBA" id="ARBA00007806"/>
    </source>
</evidence>
<evidence type="ECO:0000259" key="7">
    <source>
        <dbReference type="Pfam" id="PF21365"/>
    </source>
</evidence>